<dbReference type="InterPro" id="IPR029039">
    <property type="entry name" value="Flavoprotein-like_sf"/>
</dbReference>
<dbReference type="AlphaFoldDB" id="A0A090W6V7"/>
<evidence type="ECO:0000259" key="3">
    <source>
        <dbReference type="Pfam" id="PF02525"/>
    </source>
</evidence>
<evidence type="ECO:0000256" key="2">
    <source>
        <dbReference type="ARBA" id="ARBA00023002"/>
    </source>
</evidence>
<protein>
    <submittedName>
        <fullName evidence="4">NAD(P)H dehydrogenase quinone family</fullName>
    </submittedName>
</protein>
<evidence type="ECO:0000313" key="5">
    <source>
        <dbReference type="Proteomes" id="UP000029644"/>
    </source>
</evidence>
<dbReference type="PANTHER" id="PTHR10204">
    <property type="entry name" value="NAD P H OXIDOREDUCTASE-RELATED"/>
    <property type="match status" value="1"/>
</dbReference>
<reference evidence="4 5" key="1">
    <citation type="journal article" date="2014" name="Genome Announc.">
        <title>Draft Genome Sequences of Marine Flavobacterium Algibacter lectus Strains SS8 and NR4.</title>
        <authorList>
            <person name="Takatani N."/>
            <person name="Nakanishi M."/>
            <person name="Meirelles P."/>
            <person name="Mino S."/>
            <person name="Suda W."/>
            <person name="Oshima K."/>
            <person name="Hattori M."/>
            <person name="Ohkuma M."/>
            <person name="Hosokawa M."/>
            <person name="Miyashita K."/>
            <person name="Thompson F.L."/>
            <person name="Niwa A."/>
            <person name="Sawabe T."/>
            <person name="Sawabe T."/>
        </authorList>
    </citation>
    <scope>NUCLEOTIDE SEQUENCE [LARGE SCALE GENOMIC DNA]</scope>
    <source>
        <strain evidence="4 5">JCM 19300</strain>
    </source>
</reference>
<dbReference type="InterPro" id="IPR051545">
    <property type="entry name" value="NAD(P)H_dehydrogenase_qn"/>
</dbReference>
<dbReference type="PANTHER" id="PTHR10204:SF34">
    <property type="entry name" value="NAD(P)H DEHYDROGENASE [QUINONE] 1 ISOFORM 1"/>
    <property type="match status" value="1"/>
</dbReference>
<dbReference type="SUPFAM" id="SSF52218">
    <property type="entry name" value="Flavoproteins"/>
    <property type="match status" value="1"/>
</dbReference>
<dbReference type="OrthoDB" id="652200at2"/>
<dbReference type="Proteomes" id="UP000029644">
    <property type="component" value="Unassembled WGS sequence"/>
</dbReference>
<sequence length="192" mass="22124">MKQVLIINGHPDKESFNYALSEAYKIGANKTNSIISQINIAELEFNPNLQFGYRKRMELEPDLVLAIEKIKKADHIVWVFPMWWYGYPALMKGFIDRTFLPSITYQPIKGKALPEKLLKGKSARLIITADTPKWYDFLIMKSPTINQFKNGTLKFCGINPVKTTYIASIKNSTSDFREKWLKKVTLLGESEK</sequence>
<comment type="similarity">
    <text evidence="1">Belongs to the NAD(P)H dehydrogenase (quinone) family.</text>
</comment>
<dbReference type="RefSeq" id="WP_042505064.1">
    <property type="nucleotide sequence ID" value="NZ_BBNQ01000010.1"/>
</dbReference>
<comment type="caution">
    <text evidence="4">The sequence shown here is derived from an EMBL/GenBank/DDBJ whole genome shotgun (WGS) entry which is preliminary data.</text>
</comment>
<evidence type="ECO:0000313" key="4">
    <source>
        <dbReference type="EMBL" id="GAL63262.1"/>
    </source>
</evidence>
<evidence type="ECO:0000256" key="1">
    <source>
        <dbReference type="ARBA" id="ARBA00006252"/>
    </source>
</evidence>
<proteinExistence type="inferred from homology"/>
<dbReference type="EMBL" id="BBNQ01000010">
    <property type="protein sequence ID" value="GAL63262.1"/>
    <property type="molecule type" value="Genomic_DNA"/>
</dbReference>
<name>A0A090W6V7_9FLAO</name>
<feature type="domain" description="Flavodoxin-like fold" evidence="3">
    <location>
        <begin position="2"/>
        <end position="173"/>
    </location>
</feature>
<dbReference type="GO" id="GO:0005829">
    <property type="term" value="C:cytosol"/>
    <property type="evidence" value="ECO:0007669"/>
    <property type="project" value="TreeGrafter"/>
</dbReference>
<gene>
    <name evidence="4" type="ORF">JCM19300_1284</name>
</gene>
<keyword evidence="2" id="KW-0560">Oxidoreductase</keyword>
<dbReference type="Gene3D" id="3.40.50.360">
    <property type="match status" value="1"/>
</dbReference>
<dbReference type="Pfam" id="PF02525">
    <property type="entry name" value="Flavodoxin_2"/>
    <property type="match status" value="1"/>
</dbReference>
<organism evidence="4 5">
    <name type="scientific">Algibacter lectus</name>
    <dbReference type="NCBI Taxonomy" id="221126"/>
    <lineage>
        <taxon>Bacteria</taxon>
        <taxon>Pseudomonadati</taxon>
        <taxon>Bacteroidota</taxon>
        <taxon>Flavobacteriia</taxon>
        <taxon>Flavobacteriales</taxon>
        <taxon>Flavobacteriaceae</taxon>
        <taxon>Algibacter</taxon>
    </lineage>
</organism>
<accession>A0A090W6V7</accession>
<dbReference type="InterPro" id="IPR003680">
    <property type="entry name" value="Flavodoxin_fold"/>
</dbReference>
<dbReference type="GO" id="GO:0003955">
    <property type="term" value="F:NAD(P)H dehydrogenase (quinone) activity"/>
    <property type="evidence" value="ECO:0007669"/>
    <property type="project" value="TreeGrafter"/>
</dbReference>